<dbReference type="Proteomes" id="UP001207337">
    <property type="component" value="Unassembled WGS sequence"/>
</dbReference>
<dbReference type="InterPro" id="IPR036477">
    <property type="entry name" value="Formyl_transf_N_sf"/>
</dbReference>
<dbReference type="Gene3D" id="3.40.50.170">
    <property type="entry name" value="Formyl transferase, N-terminal domain"/>
    <property type="match status" value="1"/>
</dbReference>
<dbReference type="EMBL" id="JAJNDC010000004">
    <property type="protein sequence ID" value="MCW9714072.1"/>
    <property type="molecule type" value="Genomic_DNA"/>
</dbReference>
<dbReference type="SUPFAM" id="SSF53328">
    <property type="entry name" value="Formyltransferase"/>
    <property type="match status" value="1"/>
</dbReference>
<feature type="domain" description="Formyl transferase N-terminal" evidence="5">
    <location>
        <begin position="3"/>
        <end position="187"/>
    </location>
</feature>
<organism evidence="6 7">
    <name type="scientific">Fodinibius salicampi</name>
    <dbReference type="NCBI Taxonomy" id="1920655"/>
    <lineage>
        <taxon>Bacteria</taxon>
        <taxon>Pseudomonadati</taxon>
        <taxon>Balneolota</taxon>
        <taxon>Balneolia</taxon>
        <taxon>Balneolales</taxon>
        <taxon>Balneolaceae</taxon>
        <taxon>Fodinibius</taxon>
    </lineage>
</organism>
<dbReference type="CDD" id="cd08645">
    <property type="entry name" value="FMT_core_GART"/>
    <property type="match status" value="1"/>
</dbReference>
<keyword evidence="7" id="KW-1185">Reference proteome</keyword>
<evidence type="ECO:0000256" key="3">
    <source>
        <dbReference type="ARBA" id="ARBA00022755"/>
    </source>
</evidence>
<evidence type="ECO:0000256" key="4">
    <source>
        <dbReference type="HAMAP-Rule" id="MF_01930"/>
    </source>
</evidence>
<evidence type="ECO:0000256" key="2">
    <source>
        <dbReference type="ARBA" id="ARBA00022679"/>
    </source>
</evidence>
<evidence type="ECO:0000259" key="5">
    <source>
        <dbReference type="Pfam" id="PF00551"/>
    </source>
</evidence>
<dbReference type="EC" id="2.1.2.2" evidence="4"/>
<name>A0ABT3Q1T8_9BACT</name>
<feature type="binding site" evidence="4">
    <location>
        <position position="107"/>
    </location>
    <ligand>
        <name>(6R)-10-formyltetrahydrofolate</name>
        <dbReference type="ChEBI" id="CHEBI:195366"/>
    </ligand>
</feature>
<feature type="site" description="Raises pKa of active site His" evidence="4">
    <location>
        <position position="150"/>
    </location>
</feature>
<accession>A0ABT3Q1T8</accession>
<sequence length="197" mass="21993">MINIVVFASGSGTNFQSIIDAVEEGKINGRIRGLITNKTDIQSIERARKHNIPHVTIYPGAFDNQSEYVDTLLTRLANWETDLIVLAGYMLKIPSAVIENYEGKIINIHPSLLPKYGGKGFYGINVHQAVLENEEQESGCTVHIVTEEYDEGPVLAQRKVPVYDTDDAEELAKRVLKQEHQLLPEVIAKLANKHSKT</sequence>
<comment type="catalytic activity">
    <reaction evidence="4">
        <text>N(1)-(5-phospho-beta-D-ribosyl)glycinamide + (6R)-10-formyltetrahydrofolate = N(2)-formyl-N(1)-(5-phospho-beta-D-ribosyl)glycinamide + (6S)-5,6,7,8-tetrahydrofolate + H(+)</text>
        <dbReference type="Rhea" id="RHEA:15053"/>
        <dbReference type="ChEBI" id="CHEBI:15378"/>
        <dbReference type="ChEBI" id="CHEBI:57453"/>
        <dbReference type="ChEBI" id="CHEBI:143788"/>
        <dbReference type="ChEBI" id="CHEBI:147286"/>
        <dbReference type="ChEBI" id="CHEBI:195366"/>
        <dbReference type="EC" id="2.1.2.2"/>
    </reaction>
</comment>
<comment type="caution">
    <text evidence="4">Lacks conserved residue(s) required for the propagation of feature annotation.</text>
</comment>
<keyword evidence="2 4" id="KW-0808">Transferase</keyword>
<dbReference type="NCBIfam" id="TIGR00639">
    <property type="entry name" value="PurN"/>
    <property type="match status" value="1"/>
</dbReference>
<dbReference type="GO" id="GO:0004644">
    <property type="term" value="F:phosphoribosylglycinamide formyltransferase activity"/>
    <property type="evidence" value="ECO:0007669"/>
    <property type="project" value="UniProtKB-EC"/>
</dbReference>
<comment type="pathway">
    <text evidence="1 4">Purine metabolism; IMP biosynthesis via de novo pathway; N(2)-formyl-N(1)-(5-phospho-D-ribosyl)glycinamide from N(1)-(5-phospho-D-ribosyl)glycinamide (10-formyl THF route): step 1/1.</text>
</comment>
<comment type="function">
    <text evidence="4">Catalyzes the transfer of a formyl group from 10-formyltetrahydrofolate to 5-phospho-ribosyl-glycinamide (GAR), producing 5-phospho-ribosyl-N-formylglycinamide (FGAR) and tetrahydrofolate.</text>
</comment>
<keyword evidence="3 4" id="KW-0658">Purine biosynthesis</keyword>
<dbReference type="RefSeq" id="WP_265791140.1">
    <property type="nucleotide sequence ID" value="NZ_BAABRS010000004.1"/>
</dbReference>
<dbReference type="PANTHER" id="PTHR43369">
    <property type="entry name" value="PHOSPHORIBOSYLGLYCINAMIDE FORMYLTRANSFERASE"/>
    <property type="match status" value="1"/>
</dbReference>
<dbReference type="InterPro" id="IPR004607">
    <property type="entry name" value="GART"/>
</dbReference>
<dbReference type="HAMAP" id="MF_01930">
    <property type="entry name" value="PurN"/>
    <property type="match status" value="1"/>
</dbReference>
<proteinExistence type="inferred from homology"/>
<evidence type="ECO:0000313" key="6">
    <source>
        <dbReference type="EMBL" id="MCW9714072.1"/>
    </source>
</evidence>
<dbReference type="Pfam" id="PF00551">
    <property type="entry name" value="Formyl_trans_N"/>
    <property type="match status" value="1"/>
</dbReference>
<dbReference type="InterPro" id="IPR002376">
    <property type="entry name" value="Formyl_transf_N"/>
</dbReference>
<protein>
    <recommendedName>
        <fullName evidence="4">Phosphoribosylglycinamide formyltransferase</fullName>
        <ecNumber evidence="4">2.1.2.2</ecNumber>
    </recommendedName>
    <alternativeName>
        <fullName evidence="4">5'-phosphoribosylglycinamide transformylase</fullName>
    </alternativeName>
    <alternativeName>
        <fullName evidence="4">GAR transformylase</fullName>
        <shortName evidence="4">GART</shortName>
    </alternativeName>
</protein>
<comment type="similarity">
    <text evidence="4">Belongs to the GART family.</text>
</comment>
<evidence type="ECO:0000313" key="7">
    <source>
        <dbReference type="Proteomes" id="UP001207337"/>
    </source>
</evidence>
<dbReference type="PANTHER" id="PTHR43369:SF2">
    <property type="entry name" value="PHOSPHORIBOSYLGLYCINAMIDE FORMYLTRANSFERASE"/>
    <property type="match status" value="1"/>
</dbReference>
<reference evidence="6 7" key="1">
    <citation type="submission" date="2021-11" db="EMBL/GenBank/DDBJ databases">
        <title>Aliifidinibius sp. nov., a new bacterium isolated from saline soil.</title>
        <authorList>
            <person name="Galisteo C."/>
            <person name="De La Haba R."/>
            <person name="Sanchez-Porro C."/>
            <person name="Ventosa A."/>
        </authorList>
    </citation>
    <scope>NUCLEOTIDE SEQUENCE [LARGE SCALE GENOMIC DNA]</scope>
    <source>
        <strain evidence="6 7">KACC 190600</strain>
    </source>
</reference>
<gene>
    <name evidence="4 6" type="primary">purN</name>
    <name evidence="6" type="ORF">LQ318_14260</name>
</gene>
<comment type="caution">
    <text evidence="6">The sequence shown here is derived from an EMBL/GenBank/DDBJ whole genome shotgun (WGS) entry which is preliminary data.</text>
</comment>
<feature type="active site" description="Proton donor" evidence="4">
    <location>
        <position position="109"/>
    </location>
</feature>
<feature type="binding site" evidence="4">
    <location>
        <begin position="12"/>
        <end position="14"/>
    </location>
    <ligand>
        <name>N(1)-(5-phospho-beta-D-ribosyl)glycinamide</name>
        <dbReference type="ChEBI" id="CHEBI:143788"/>
    </ligand>
</feature>
<evidence type="ECO:0000256" key="1">
    <source>
        <dbReference type="ARBA" id="ARBA00005054"/>
    </source>
</evidence>